<keyword evidence="2" id="KW-0489">Methyltransferase</keyword>
<organism evidence="2 3">
    <name type="scientific">Mumia zhuanghuii</name>
    <dbReference type="NCBI Taxonomy" id="2585211"/>
    <lineage>
        <taxon>Bacteria</taxon>
        <taxon>Bacillati</taxon>
        <taxon>Actinomycetota</taxon>
        <taxon>Actinomycetes</taxon>
        <taxon>Propionibacteriales</taxon>
        <taxon>Nocardioidaceae</taxon>
        <taxon>Mumia</taxon>
    </lineage>
</organism>
<dbReference type="SUPFAM" id="SSF53335">
    <property type="entry name" value="S-adenosyl-L-methionine-dependent methyltransferases"/>
    <property type="match status" value="1"/>
</dbReference>
<accession>A0A5Q6RXU2</accession>
<dbReference type="AlphaFoldDB" id="A0A5Q6RXU2"/>
<name>A0A5Q6RXU2_9ACTN</name>
<protein>
    <submittedName>
        <fullName evidence="2">Class I SAM-dependent methyltransferase</fullName>
    </submittedName>
</protein>
<keyword evidence="2" id="KW-0808">Transferase</keyword>
<dbReference type="GO" id="GO:0032259">
    <property type="term" value="P:methylation"/>
    <property type="evidence" value="ECO:0007669"/>
    <property type="project" value="UniProtKB-KW"/>
</dbReference>
<dbReference type="InterPro" id="IPR029063">
    <property type="entry name" value="SAM-dependent_MTases_sf"/>
</dbReference>
<feature type="domain" description="Methyltransferase type 12" evidence="1">
    <location>
        <begin position="58"/>
        <end position="153"/>
    </location>
</feature>
<gene>
    <name evidence="2" type="ORF">FE697_012280</name>
</gene>
<reference evidence="2 3" key="1">
    <citation type="submission" date="2019-09" db="EMBL/GenBank/DDBJ databases">
        <title>Mumia zhuanghuii sp. nov. isolated from the intestinal contents of plateau pika (Ochotona curzoniae) in the Qinghai-Tibet plateau of China.</title>
        <authorList>
            <person name="Tian Z."/>
        </authorList>
    </citation>
    <scope>NUCLEOTIDE SEQUENCE [LARGE SCALE GENOMIC DNA]</scope>
    <source>
        <strain evidence="3">350</strain>
    </source>
</reference>
<dbReference type="Pfam" id="PF08242">
    <property type="entry name" value="Methyltransf_12"/>
    <property type="match status" value="1"/>
</dbReference>
<dbReference type="GO" id="GO:0008168">
    <property type="term" value="F:methyltransferase activity"/>
    <property type="evidence" value="ECO:0007669"/>
    <property type="project" value="UniProtKB-KW"/>
</dbReference>
<evidence type="ECO:0000259" key="1">
    <source>
        <dbReference type="Pfam" id="PF08242"/>
    </source>
</evidence>
<dbReference type="InterPro" id="IPR013217">
    <property type="entry name" value="Methyltransf_12"/>
</dbReference>
<dbReference type="Gene3D" id="3.40.50.150">
    <property type="entry name" value="Vaccinia Virus protein VP39"/>
    <property type="match status" value="1"/>
</dbReference>
<evidence type="ECO:0000313" key="2">
    <source>
        <dbReference type="EMBL" id="KAA1422913.1"/>
    </source>
</evidence>
<proteinExistence type="predicted"/>
<sequence length="274" mass="30100">MTDDYLAVNRAMWDDRAPVHAASSAYDLRRYDDPTALSDVVRFDLPRLGDVAGLRAVHLQCHIGTDTLSLHRLGSDVVGLDLSPASLDQARALAARTGAEVHYVEGDVYDAVELLGANGFDLVFTGIGAIIWLPDIDRWARVVSDLLRPGGRLFLREGHPMLMAYDVVDGQAALAYPYFHQSEPLVFTTAETYVETDAALQELPSREWIHSLADVVTALLDHGLAVTGLAEHDSVPWDALPGLMAPHPEHRGEYRLADHPERMAASYTLQAVKQ</sequence>
<evidence type="ECO:0000313" key="3">
    <source>
        <dbReference type="Proteomes" id="UP000307768"/>
    </source>
</evidence>
<comment type="caution">
    <text evidence="2">The sequence shown here is derived from an EMBL/GenBank/DDBJ whole genome shotgun (WGS) entry which is preliminary data.</text>
</comment>
<dbReference type="OrthoDB" id="8385759at2"/>
<dbReference type="CDD" id="cd02440">
    <property type="entry name" value="AdoMet_MTases"/>
    <property type="match status" value="1"/>
</dbReference>
<dbReference type="Proteomes" id="UP000307768">
    <property type="component" value="Unassembled WGS sequence"/>
</dbReference>
<dbReference type="EMBL" id="VDFQ02000003">
    <property type="protein sequence ID" value="KAA1422913.1"/>
    <property type="molecule type" value="Genomic_DNA"/>
</dbReference>
<dbReference type="RefSeq" id="WP_149769863.1">
    <property type="nucleotide sequence ID" value="NZ_VDFQ02000003.1"/>
</dbReference>